<proteinExistence type="predicted"/>
<keyword evidence="2" id="KW-1185">Reference proteome</keyword>
<evidence type="ECO:0000313" key="1">
    <source>
        <dbReference type="EMBL" id="KAJ0009897.1"/>
    </source>
</evidence>
<dbReference type="Proteomes" id="UP001163603">
    <property type="component" value="Chromosome 14"/>
</dbReference>
<evidence type="ECO:0000313" key="2">
    <source>
        <dbReference type="Proteomes" id="UP001163603"/>
    </source>
</evidence>
<accession>A0ACC0X4Z8</accession>
<gene>
    <name evidence="1" type="ORF">Pint_33167</name>
</gene>
<organism evidence="1 2">
    <name type="scientific">Pistacia integerrima</name>
    <dbReference type="NCBI Taxonomy" id="434235"/>
    <lineage>
        <taxon>Eukaryota</taxon>
        <taxon>Viridiplantae</taxon>
        <taxon>Streptophyta</taxon>
        <taxon>Embryophyta</taxon>
        <taxon>Tracheophyta</taxon>
        <taxon>Spermatophyta</taxon>
        <taxon>Magnoliopsida</taxon>
        <taxon>eudicotyledons</taxon>
        <taxon>Gunneridae</taxon>
        <taxon>Pentapetalae</taxon>
        <taxon>rosids</taxon>
        <taxon>malvids</taxon>
        <taxon>Sapindales</taxon>
        <taxon>Anacardiaceae</taxon>
        <taxon>Pistacia</taxon>
    </lineage>
</organism>
<reference evidence="2" key="1">
    <citation type="journal article" date="2023" name="G3 (Bethesda)">
        <title>Genome assembly and association tests identify interacting loci associated with vigor, precocity, and sex in interspecific pistachio rootstocks.</title>
        <authorList>
            <person name="Palmer W."/>
            <person name="Jacygrad E."/>
            <person name="Sagayaradj S."/>
            <person name="Cavanaugh K."/>
            <person name="Han R."/>
            <person name="Bertier L."/>
            <person name="Beede B."/>
            <person name="Kafkas S."/>
            <person name="Golino D."/>
            <person name="Preece J."/>
            <person name="Michelmore R."/>
        </authorList>
    </citation>
    <scope>NUCLEOTIDE SEQUENCE [LARGE SCALE GENOMIC DNA]</scope>
</reference>
<protein>
    <submittedName>
        <fullName evidence="1">Uncharacterized protein</fullName>
    </submittedName>
</protein>
<comment type="caution">
    <text evidence="1">The sequence shown here is derived from an EMBL/GenBank/DDBJ whole genome shotgun (WGS) entry which is preliminary data.</text>
</comment>
<dbReference type="EMBL" id="CM047749">
    <property type="protein sequence ID" value="KAJ0009897.1"/>
    <property type="molecule type" value="Genomic_DNA"/>
</dbReference>
<name>A0ACC0X4Z8_9ROSI</name>
<sequence length="169" mass="18622">MIAYQPNGEAPISCTSKGVTPGLEGGDWSPPHSLRTDEILQIVKDFRLAARNAIEAGFDGVEIHGANGYLIDQFMKDRIEAVVNEVGAGTVGIRLSPYEQCMEAVDSYPEALGLYMANALNKFGIAYLHIIEPRRIKTEDEYEILQSLLPIKKAFKGTFAVAGGYNREW</sequence>